<accession>A0ABP7MN48</accession>
<dbReference type="Gene3D" id="2.40.170.20">
    <property type="entry name" value="TonB-dependent receptor, beta-barrel domain"/>
    <property type="match status" value="1"/>
</dbReference>
<evidence type="ECO:0000256" key="8">
    <source>
        <dbReference type="ARBA" id="ARBA00023136"/>
    </source>
</evidence>
<keyword evidence="4 11" id="KW-1134">Transmembrane beta strand</keyword>
<dbReference type="PROSITE" id="PS52016">
    <property type="entry name" value="TONB_DEPENDENT_REC_3"/>
    <property type="match status" value="1"/>
</dbReference>
<dbReference type="Pfam" id="PF00593">
    <property type="entry name" value="TonB_dep_Rec_b-barrel"/>
    <property type="match status" value="1"/>
</dbReference>
<dbReference type="InterPro" id="IPR000531">
    <property type="entry name" value="Beta-barrel_TonB"/>
</dbReference>
<proteinExistence type="inferred from homology"/>
<evidence type="ECO:0000313" key="17">
    <source>
        <dbReference type="Proteomes" id="UP001501565"/>
    </source>
</evidence>
<dbReference type="InterPro" id="IPR037066">
    <property type="entry name" value="Plug_dom_sf"/>
</dbReference>
<evidence type="ECO:0000256" key="4">
    <source>
        <dbReference type="ARBA" id="ARBA00022452"/>
    </source>
</evidence>
<feature type="domain" description="TonB-dependent receptor plug" evidence="15">
    <location>
        <begin position="55"/>
        <end position="162"/>
    </location>
</feature>
<organism evidence="16 17">
    <name type="scientific">Litoribacillus peritrichatus</name>
    <dbReference type="NCBI Taxonomy" id="718191"/>
    <lineage>
        <taxon>Bacteria</taxon>
        <taxon>Pseudomonadati</taxon>
        <taxon>Pseudomonadota</taxon>
        <taxon>Gammaproteobacteria</taxon>
        <taxon>Oceanospirillales</taxon>
        <taxon>Oceanospirillaceae</taxon>
        <taxon>Litoribacillus</taxon>
    </lineage>
</organism>
<keyword evidence="8 11" id="KW-0472">Membrane</keyword>
<dbReference type="CDD" id="cd01347">
    <property type="entry name" value="ligand_gated_channel"/>
    <property type="match status" value="1"/>
</dbReference>
<sequence length="679" mass="76038">MAYVKTGFSIWLLIFCCISSVWAEEHVVGALEEEIRWLQEEVFVTTATKTKETIEKSGATVTVITAEDLRASGARTLMDALKRVPGLGVHQFFMGSASVEVRGVKTDFAEKVLFLVNGHPINNNLVNGGAMWGYNQFIVEDIKQVEIVRGPGSSLYGANAFVAVINVITKQVDDLRGVEVSVGAGSYDTRKVNIQGGVQQGDFDMAVNFNALDTDGDAGKVDSDAIGNSGRTDYWRERYEVGMNFSFGHFWGQGKYVERKSGPYLGANNVLNNESKQKYVDYFIEGGYRRDLTSKLGFSGKVYFNHFEFDNFWEIYPEGSTVVNADGSTTQYPQGLRVRSPINHDVTGIELQLEYQLSLNQKLLFGTLFEHQSQYGVEHWLSADGGPLIDISENANWNDSHVRDITAAFIQDIWDITEDIRLIAGARYDYYSDFGDTFNPRASLTWAFHPDVRFITTYGSAFRAPTFGELYNINNPAIVGNPNVNPEEIETFEIGFQGNLNRKTSASFIWFYNQIDELIASVEGDSAANTHGNAGKLSVQGAELEIETRLKDGSTLAANYTYQHAINEVTDERTADVPLHRANLTFNYYISRNLSFFSGLMYKGETYRVSSDARDNVDEYVTLDLALVTQGYVAENLDLKLTAYNVFDKQYFDPTPIGVMESDYPKPGRSFFVDALYHF</sequence>
<evidence type="ECO:0000256" key="3">
    <source>
        <dbReference type="ARBA" id="ARBA00022448"/>
    </source>
</evidence>
<protein>
    <submittedName>
        <fullName evidence="16">TonB-dependent receptor</fullName>
    </submittedName>
</protein>
<comment type="caution">
    <text evidence="16">The sequence shown here is derived from an EMBL/GenBank/DDBJ whole genome shotgun (WGS) entry which is preliminary data.</text>
</comment>
<dbReference type="EMBL" id="BAABBN010000007">
    <property type="protein sequence ID" value="GAA3926766.1"/>
    <property type="molecule type" value="Genomic_DNA"/>
</dbReference>
<dbReference type="RefSeq" id="WP_344798736.1">
    <property type="nucleotide sequence ID" value="NZ_BAABBN010000007.1"/>
</dbReference>
<dbReference type="InterPro" id="IPR036942">
    <property type="entry name" value="Beta-barrel_TonB_sf"/>
</dbReference>
<evidence type="ECO:0000256" key="6">
    <source>
        <dbReference type="ARBA" id="ARBA00022729"/>
    </source>
</evidence>
<keyword evidence="7 12" id="KW-0798">TonB box</keyword>
<evidence type="ECO:0000256" key="9">
    <source>
        <dbReference type="ARBA" id="ARBA00023170"/>
    </source>
</evidence>
<name>A0ABP7MN48_9GAMM</name>
<comment type="similarity">
    <text evidence="2">Belongs to the TonB-dependent receptor family. Hemoglobin/haptoglobin binding protein subfamily.</text>
</comment>
<dbReference type="SUPFAM" id="SSF56935">
    <property type="entry name" value="Porins"/>
    <property type="match status" value="1"/>
</dbReference>
<evidence type="ECO:0000256" key="12">
    <source>
        <dbReference type="RuleBase" id="RU003357"/>
    </source>
</evidence>
<keyword evidence="6 13" id="KW-0732">Signal</keyword>
<dbReference type="InterPro" id="IPR039426">
    <property type="entry name" value="TonB-dep_rcpt-like"/>
</dbReference>
<evidence type="ECO:0000259" key="14">
    <source>
        <dbReference type="Pfam" id="PF00593"/>
    </source>
</evidence>
<gene>
    <name evidence="16" type="ORF">GCM10022277_23600</name>
</gene>
<evidence type="ECO:0000313" key="16">
    <source>
        <dbReference type="EMBL" id="GAA3926766.1"/>
    </source>
</evidence>
<feature type="signal peptide" evidence="13">
    <location>
        <begin position="1"/>
        <end position="23"/>
    </location>
</feature>
<feature type="domain" description="TonB-dependent receptor-like beta-barrel" evidence="14">
    <location>
        <begin position="227"/>
        <end position="646"/>
    </location>
</feature>
<evidence type="ECO:0000256" key="10">
    <source>
        <dbReference type="ARBA" id="ARBA00023237"/>
    </source>
</evidence>
<evidence type="ECO:0000256" key="13">
    <source>
        <dbReference type="SAM" id="SignalP"/>
    </source>
</evidence>
<evidence type="ECO:0000256" key="7">
    <source>
        <dbReference type="ARBA" id="ARBA00023077"/>
    </source>
</evidence>
<reference evidence="17" key="1">
    <citation type="journal article" date="2019" name="Int. J. Syst. Evol. Microbiol.">
        <title>The Global Catalogue of Microorganisms (GCM) 10K type strain sequencing project: providing services to taxonomists for standard genome sequencing and annotation.</title>
        <authorList>
            <consortium name="The Broad Institute Genomics Platform"/>
            <consortium name="The Broad Institute Genome Sequencing Center for Infectious Disease"/>
            <person name="Wu L."/>
            <person name="Ma J."/>
        </authorList>
    </citation>
    <scope>NUCLEOTIDE SEQUENCE [LARGE SCALE GENOMIC DNA]</scope>
    <source>
        <strain evidence="17">JCM 17551</strain>
    </source>
</reference>
<feature type="chain" id="PRO_5047520878" evidence="13">
    <location>
        <begin position="24"/>
        <end position="679"/>
    </location>
</feature>
<keyword evidence="10 11" id="KW-0998">Cell outer membrane</keyword>
<evidence type="ECO:0000256" key="11">
    <source>
        <dbReference type="PROSITE-ProRule" id="PRU01360"/>
    </source>
</evidence>
<dbReference type="PANTHER" id="PTHR30069">
    <property type="entry name" value="TONB-DEPENDENT OUTER MEMBRANE RECEPTOR"/>
    <property type="match status" value="1"/>
</dbReference>
<keyword evidence="9 16" id="KW-0675">Receptor</keyword>
<evidence type="ECO:0000256" key="5">
    <source>
        <dbReference type="ARBA" id="ARBA00022692"/>
    </source>
</evidence>
<dbReference type="Gene3D" id="2.170.130.10">
    <property type="entry name" value="TonB-dependent receptor, plug domain"/>
    <property type="match status" value="1"/>
</dbReference>
<dbReference type="InterPro" id="IPR012910">
    <property type="entry name" value="Plug_dom"/>
</dbReference>
<evidence type="ECO:0000256" key="2">
    <source>
        <dbReference type="ARBA" id="ARBA00008143"/>
    </source>
</evidence>
<dbReference type="Pfam" id="PF07715">
    <property type="entry name" value="Plug"/>
    <property type="match status" value="1"/>
</dbReference>
<comment type="subcellular location">
    <subcellularLocation>
        <location evidence="1 11">Cell outer membrane</location>
        <topology evidence="1 11">Multi-pass membrane protein</topology>
    </subcellularLocation>
</comment>
<evidence type="ECO:0000256" key="1">
    <source>
        <dbReference type="ARBA" id="ARBA00004571"/>
    </source>
</evidence>
<keyword evidence="5 11" id="KW-0812">Transmembrane</keyword>
<keyword evidence="3 11" id="KW-0813">Transport</keyword>
<dbReference type="PANTHER" id="PTHR30069:SF29">
    <property type="entry name" value="HEMOGLOBIN AND HEMOGLOBIN-HAPTOGLOBIN-BINDING PROTEIN 1-RELATED"/>
    <property type="match status" value="1"/>
</dbReference>
<evidence type="ECO:0000259" key="15">
    <source>
        <dbReference type="Pfam" id="PF07715"/>
    </source>
</evidence>
<dbReference type="Proteomes" id="UP001501565">
    <property type="component" value="Unassembled WGS sequence"/>
</dbReference>
<keyword evidence="17" id="KW-1185">Reference proteome</keyword>